<dbReference type="PANTHER" id="PTHR23026">
    <property type="entry name" value="NADPH NITROREDUCTASE"/>
    <property type="match status" value="1"/>
</dbReference>
<keyword evidence="3" id="KW-0560">Oxidoreductase</keyword>
<sequence>MEPAVRAVMSADPLGDNNGGGASPDRDALWRILATRRDHRHFHPTPVPRDTIERLLEVFAVAPSVGLSQPWHVTVVEDRGVREAVHAGFRAVRRAEAERFNGERRELYDSLRLEGILGAPVGLVVSHVPPAGPVLGTTSVPAATEYSVIAAITLLWLAVTAEGLGMGWVSLVDPDHLSDSVPLPDGARPLAYLCLGHPELDLEEPLLQTVGWGRRSPLSVDWV</sequence>
<keyword evidence="7" id="KW-1185">Reference proteome</keyword>
<gene>
    <name evidence="6" type="ORF">A6048_01040</name>
</gene>
<evidence type="ECO:0000259" key="5">
    <source>
        <dbReference type="Pfam" id="PF00881"/>
    </source>
</evidence>
<evidence type="ECO:0000256" key="3">
    <source>
        <dbReference type="ARBA" id="ARBA00023002"/>
    </source>
</evidence>
<dbReference type="InterPro" id="IPR050627">
    <property type="entry name" value="Nitroreductase/BluB"/>
</dbReference>
<feature type="domain" description="Nitroreductase" evidence="5">
    <location>
        <begin position="34"/>
        <end position="197"/>
    </location>
</feature>
<dbReference type="InterPro" id="IPR000415">
    <property type="entry name" value="Nitroreductase-like"/>
</dbReference>
<dbReference type="Pfam" id="PF00881">
    <property type="entry name" value="Nitroreductase"/>
    <property type="match status" value="1"/>
</dbReference>
<dbReference type="InterPro" id="IPR029479">
    <property type="entry name" value="Nitroreductase"/>
</dbReference>
<dbReference type="GO" id="GO:0016491">
    <property type="term" value="F:oxidoreductase activity"/>
    <property type="evidence" value="ECO:0007669"/>
    <property type="project" value="UniProtKB-KW"/>
</dbReference>
<protein>
    <submittedName>
        <fullName evidence="6">5,6-dimethylbenzimidazole synthase</fullName>
    </submittedName>
</protein>
<accession>A0AAD0NMJ1</accession>
<feature type="region of interest" description="Disordered" evidence="4">
    <location>
        <begin position="1"/>
        <end position="23"/>
    </location>
</feature>
<dbReference type="InterPro" id="IPR012825">
    <property type="entry name" value="BluB"/>
</dbReference>
<proteinExistence type="predicted"/>
<evidence type="ECO:0000313" key="6">
    <source>
        <dbReference type="EMBL" id="AWH94331.1"/>
    </source>
</evidence>
<dbReference type="Gene3D" id="3.40.109.10">
    <property type="entry name" value="NADH Oxidase"/>
    <property type="match status" value="1"/>
</dbReference>
<evidence type="ECO:0000313" key="7">
    <source>
        <dbReference type="Proteomes" id="UP000244903"/>
    </source>
</evidence>
<evidence type="ECO:0000256" key="1">
    <source>
        <dbReference type="ARBA" id="ARBA00022630"/>
    </source>
</evidence>
<evidence type="ECO:0000256" key="2">
    <source>
        <dbReference type="ARBA" id="ARBA00022643"/>
    </source>
</evidence>
<reference evidence="6 7" key="1">
    <citation type="submission" date="2016-04" db="EMBL/GenBank/DDBJ databases">
        <title>Complete genome sequence of the haloalkaliphilic hydrocarbon-degrading bacterium Dietzia psychralcaliphila ILA-1T, isolated from a drain of a fish product-processing plant.</title>
        <authorList>
            <person name="Zhao J."/>
            <person name="Hu B."/>
            <person name="Geng S."/>
            <person name="Nie Y."/>
            <person name="Tang Y."/>
        </authorList>
    </citation>
    <scope>NUCLEOTIDE SEQUENCE [LARGE SCALE GENOMIC DNA]</scope>
    <source>
        <strain evidence="6 7">ILA-1</strain>
    </source>
</reference>
<dbReference type="AlphaFoldDB" id="A0AAD0NMJ1"/>
<dbReference type="PANTHER" id="PTHR23026:SF90">
    <property type="entry name" value="IODOTYROSINE DEIODINASE 1"/>
    <property type="match status" value="1"/>
</dbReference>
<keyword evidence="1" id="KW-0285">Flavoprotein</keyword>
<dbReference type="Proteomes" id="UP000244903">
    <property type="component" value="Chromosome"/>
</dbReference>
<name>A0AAD0NMJ1_9ACTN</name>
<keyword evidence="2" id="KW-0288">FMN</keyword>
<organism evidence="6 7">
    <name type="scientific">Dietzia psychralcaliphila</name>
    <dbReference type="NCBI Taxonomy" id="139021"/>
    <lineage>
        <taxon>Bacteria</taxon>
        <taxon>Bacillati</taxon>
        <taxon>Actinomycetota</taxon>
        <taxon>Actinomycetes</taxon>
        <taxon>Mycobacteriales</taxon>
        <taxon>Dietziaceae</taxon>
        <taxon>Dietzia</taxon>
    </lineage>
</organism>
<dbReference type="EMBL" id="CP015453">
    <property type="protein sequence ID" value="AWH94331.1"/>
    <property type="molecule type" value="Genomic_DNA"/>
</dbReference>
<dbReference type="KEGG" id="dpc:A6048_01040"/>
<dbReference type="SUPFAM" id="SSF55469">
    <property type="entry name" value="FMN-dependent nitroreductase-like"/>
    <property type="match status" value="1"/>
</dbReference>
<evidence type="ECO:0000256" key="4">
    <source>
        <dbReference type="SAM" id="MobiDB-lite"/>
    </source>
</evidence>
<dbReference type="NCBIfam" id="TIGR02476">
    <property type="entry name" value="BluB"/>
    <property type="match status" value="1"/>
</dbReference>